<protein>
    <recommendedName>
        <fullName evidence="9">EGF-like domain-containing protein</fullName>
    </recommendedName>
</protein>
<dbReference type="GO" id="GO:0016020">
    <property type="term" value="C:membrane"/>
    <property type="evidence" value="ECO:0007669"/>
    <property type="project" value="UniProtKB-SubCell"/>
</dbReference>
<proteinExistence type="predicted"/>
<dbReference type="CDD" id="cd00054">
    <property type="entry name" value="EGF_CA"/>
    <property type="match status" value="1"/>
</dbReference>
<evidence type="ECO:0000256" key="3">
    <source>
        <dbReference type="ARBA" id="ARBA00022729"/>
    </source>
</evidence>
<keyword evidence="7" id="KW-0812">Transmembrane</keyword>
<dbReference type="PANTHER" id="PTHR33491">
    <property type="entry name" value="OSJNBA0016N04.9 PROTEIN"/>
    <property type="match status" value="1"/>
</dbReference>
<evidence type="ECO:0000313" key="10">
    <source>
        <dbReference type="EMBL" id="KAK1411096.1"/>
    </source>
</evidence>
<comment type="caution">
    <text evidence="6">Lacks conserved residue(s) required for the propagation of feature annotation.</text>
</comment>
<evidence type="ECO:0000256" key="4">
    <source>
        <dbReference type="ARBA" id="ARBA00022737"/>
    </source>
</evidence>
<dbReference type="Pfam" id="PF13947">
    <property type="entry name" value="GUB_WAK_bind"/>
    <property type="match status" value="1"/>
</dbReference>
<keyword evidence="2 6" id="KW-0245">EGF-like domain</keyword>
<dbReference type="SUPFAM" id="SSF57196">
    <property type="entry name" value="EGF/Laminin"/>
    <property type="match status" value="1"/>
</dbReference>
<keyword evidence="7" id="KW-0472">Membrane</keyword>
<dbReference type="Pfam" id="PF07645">
    <property type="entry name" value="EGF_CA"/>
    <property type="match status" value="1"/>
</dbReference>
<evidence type="ECO:0000313" key="11">
    <source>
        <dbReference type="Proteomes" id="UP001229421"/>
    </source>
</evidence>
<dbReference type="SMART" id="SM00181">
    <property type="entry name" value="EGF"/>
    <property type="match status" value="2"/>
</dbReference>
<evidence type="ECO:0000256" key="8">
    <source>
        <dbReference type="SAM" id="SignalP"/>
    </source>
</evidence>
<gene>
    <name evidence="10" type="ORF">QVD17_37640</name>
</gene>
<evidence type="ECO:0000256" key="6">
    <source>
        <dbReference type="PROSITE-ProRule" id="PRU00076"/>
    </source>
</evidence>
<evidence type="ECO:0000259" key="9">
    <source>
        <dbReference type="PROSITE" id="PS50026"/>
    </source>
</evidence>
<dbReference type="EMBL" id="JAUHHV010000010">
    <property type="protein sequence ID" value="KAK1411096.1"/>
    <property type="molecule type" value="Genomic_DNA"/>
</dbReference>
<dbReference type="SMART" id="SM00179">
    <property type="entry name" value="EGF_CA"/>
    <property type="match status" value="1"/>
</dbReference>
<dbReference type="FunFam" id="2.10.25.10:FF:000038">
    <property type="entry name" value="Fibrillin 2"/>
    <property type="match status" value="1"/>
</dbReference>
<dbReference type="Proteomes" id="UP001229421">
    <property type="component" value="Unassembled WGS sequence"/>
</dbReference>
<dbReference type="AlphaFoldDB" id="A0AAD8JX27"/>
<evidence type="ECO:0000256" key="1">
    <source>
        <dbReference type="ARBA" id="ARBA00004167"/>
    </source>
</evidence>
<keyword evidence="4" id="KW-0677">Repeat</keyword>
<comment type="subcellular location">
    <subcellularLocation>
        <location evidence="1">Membrane</location>
        <topology evidence="1">Single-pass membrane protein</topology>
    </subcellularLocation>
</comment>
<dbReference type="Gene3D" id="2.10.25.10">
    <property type="entry name" value="Laminin"/>
    <property type="match status" value="2"/>
</dbReference>
<dbReference type="InterPro" id="IPR000742">
    <property type="entry name" value="EGF"/>
</dbReference>
<keyword evidence="7" id="KW-1133">Transmembrane helix</keyword>
<keyword evidence="11" id="KW-1185">Reference proteome</keyword>
<feature type="signal peptide" evidence="8">
    <location>
        <begin position="1"/>
        <end position="21"/>
    </location>
</feature>
<name>A0AAD8JX27_TARER</name>
<dbReference type="GO" id="GO:0005509">
    <property type="term" value="F:calcium ion binding"/>
    <property type="evidence" value="ECO:0007669"/>
    <property type="project" value="InterPro"/>
</dbReference>
<dbReference type="InterPro" id="IPR025287">
    <property type="entry name" value="WAK_GUB"/>
</dbReference>
<feature type="transmembrane region" description="Helical" evidence="7">
    <location>
        <begin position="333"/>
        <end position="357"/>
    </location>
</feature>
<organism evidence="10 11">
    <name type="scientific">Tagetes erecta</name>
    <name type="common">African marigold</name>
    <dbReference type="NCBI Taxonomy" id="13708"/>
    <lineage>
        <taxon>Eukaryota</taxon>
        <taxon>Viridiplantae</taxon>
        <taxon>Streptophyta</taxon>
        <taxon>Embryophyta</taxon>
        <taxon>Tracheophyta</taxon>
        <taxon>Spermatophyta</taxon>
        <taxon>Magnoliopsida</taxon>
        <taxon>eudicotyledons</taxon>
        <taxon>Gunneridae</taxon>
        <taxon>Pentapetalae</taxon>
        <taxon>asterids</taxon>
        <taxon>campanulids</taxon>
        <taxon>Asterales</taxon>
        <taxon>Asteraceae</taxon>
        <taxon>Asteroideae</taxon>
        <taxon>Heliantheae alliance</taxon>
        <taxon>Tageteae</taxon>
        <taxon>Tagetes</taxon>
    </lineage>
</organism>
<keyword evidence="5" id="KW-1015">Disulfide bond</keyword>
<keyword evidence="3 8" id="KW-0732">Signal</keyword>
<evidence type="ECO:0000256" key="7">
    <source>
        <dbReference type="SAM" id="Phobius"/>
    </source>
</evidence>
<sequence>MRLHSLLLILLLHSNSTKTLAKPGPECATTCGNLTIPYPFGIQENCYLNPSYMVICNTTTGRARIRGTNVDVVDISLEGHIRVISPVARICYNEKTILTSEDPSVNLSRFPISLARNMITTFGCDTRGNIKIGQDYQAGCPTMPGSCDRIVESCSSNIGCCQAIIKPAGLTRFRFHVESNGGNVGKKGFNKCSYAFIVEDGRYNFSLVNVFDVKKQDLELYEMVLDWTVGDKSCQEALMNISSYVCKENSNCFDANNGLGYSCTCAVGYKGNAYIENGCQDVNECEDPHLNSCTHLCNNILGSHTCHCPKGYSGDGRKDGTRCTRDRANVNKLGLYMGVSMGVIVTSLTMFLSYCLLRQRRIAKQKENNFKRNGDDQVKLDCTRDELNQVAELVKSCVAHESETRPTMQEVKKHLLDVNHKSIGLPPVTRESVSFFSSDNSDVADSASSQLLSEGLKQNWF</sequence>
<feature type="chain" id="PRO_5041993213" description="EGF-like domain-containing protein" evidence="8">
    <location>
        <begin position="22"/>
        <end position="461"/>
    </location>
</feature>
<evidence type="ECO:0000256" key="5">
    <source>
        <dbReference type="ARBA" id="ARBA00023157"/>
    </source>
</evidence>
<accession>A0AAD8JX27</accession>
<dbReference type="InterPro" id="IPR049883">
    <property type="entry name" value="NOTCH1_EGF-like"/>
</dbReference>
<reference evidence="10" key="1">
    <citation type="journal article" date="2023" name="bioRxiv">
        <title>Improved chromosome-level genome assembly for marigold (Tagetes erecta).</title>
        <authorList>
            <person name="Jiang F."/>
            <person name="Yuan L."/>
            <person name="Wang S."/>
            <person name="Wang H."/>
            <person name="Xu D."/>
            <person name="Wang A."/>
            <person name="Fan W."/>
        </authorList>
    </citation>
    <scope>NUCLEOTIDE SEQUENCE</scope>
    <source>
        <strain evidence="10">WSJ</strain>
        <tissue evidence="10">Leaf</tissue>
    </source>
</reference>
<dbReference type="Gene3D" id="1.10.510.10">
    <property type="entry name" value="Transferase(Phosphotransferase) domain 1"/>
    <property type="match status" value="1"/>
</dbReference>
<dbReference type="PROSITE" id="PS50026">
    <property type="entry name" value="EGF_3"/>
    <property type="match status" value="1"/>
</dbReference>
<dbReference type="GO" id="GO:0030247">
    <property type="term" value="F:polysaccharide binding"/>
    <property type="evidence" value="ECO:0007669"/>
    <property type="project" value="InterPro"/>
</dbReference>
<dbReference type="InterPro" id="IPR001881">
    <property type="entry name" value="EGF-like_Ca-bd_dom"/>
</dbReference>
<comment type="caution">
    <text evidence="10">The sequence shown here is derived from an EMBL/GenBank/DDBJ whole genome shotgun (WGS) entry which is preliminary data.</text>
</comment>
<feature type="domain" description="EGF-like" evidence="9">
    <location>
        <begin position="281"/>
        <end position="324"/>
    </location>
</feature>
<evidence type="ECO:0000256" key="2">
    <source>
        <dbReference type="ARBA" id="ARBA00022536"/>
    </source>
</evidence>